<dbReference type="GO" id="GO:0003824">
    <property type="term" value="F:catalytic activity"/>
    <property type="evidence" value="ECO:0007669"/>
    <property type="project" value="InterPro"/>
</dbReference>
<dbReference type="Proteomes" id="UP000028725">
    <property type="component" value="Unassembled WGS sequence"/>
</dbReference>
<dbReference type="OrthoDB" id="308557at2"/>
<evidence type="ECO:0000256" key="2">
    <source>
        <dbReference type="ARBA" id="ARBA00022485"/>
    </source>
</evidence>
<dbReference type="NCBIfam" id="NF038283">
    <property type="entry name" value="viperin_w_prok"/>
    <property type="match status" value="1"/>
</dbReference>
<name>A0A085WL64_9BACT</name>
<dbReference type="InterPro" id="IPR013785">
    <property type="entry name" value="Aldolase_TIM"/>
</dbReference>
<dbReference type="SFLD" id="SFLDG01067">
    <property type="entry name" value="SPASM/twitch_domain_containing"/>
    <property type="match status" value="1"/>
</dbReference>
<gene>
    <name evidence="11" type="ORF">DB31_7664</name>
</gene>
<dbReference type="GO" id="GO:0051539">
    <property type="term" value="F:4 iron, 4 sulfur cluster binding"/>
    <property type="evidence" value="ECO:0007669"/>
    <property type="project" value="UniProtKB-KW"/>
</dbReference>
<sequence length="315" mass="34784">MNLEPGDAPLPLSPTSEASSDRPVEGGPLPPSVNYHLWQPCNMRCRFCFATFEDVRGQLPAGHLPREQSVQLVRLLARSFQKITFAGGEPLLCPWLPELVRAAHEEGAVTMLVTNGSRLRPEQLEQLAGHLDWAALSVDSTSEETHLKLGRAVLGRKALSLADYEAVAARLRAAGVRVKLNTVVTSLNAGEDLTPLVRRLKPERWKVLRVLPVEGQNDGKVEPLLCTDADFLSFVARHQHLEAEGVAIAAEDNEDMRGSYAMVDPAGRFFENTRGFHHYSDPLLAAGLRAAWAQVRFSMERFENRGGRYDFGGGR</sequence>
<keyword evidence="4" id="KW-0479">Metal-binding</keyword>
<accession>A0A085WL64</accession>
<dbReference type="SFLD" id="SFLDG01088">
    <property type="entry name" value="antiviral_proteins"/>
    <property type="match status" value="1"/>
</dbReference>
<evidence type="ECO:0000256" key="6">
    <source>
        <dbReference type="ARBA" id="ARBA00023014"/>
    </source>
</evidence>
<comment type="cofactor">
    <cofactor evidence="1">
        <name>[4Fe-4S] cluster</name>
        <dbReference type="ChEBI" id="CHEBI:49883"/>
    </cofactor>
</comment>
<keyword evidence="6" id="KW-0411">Iron-sulfur</keyword>
<dbReference type="InterPro" id="IPR058240">
    <property type="entry name" value="rSAM_sf"/>
</dbReference>
<evidence type="ECO:0000259" key="10">
    <source>
        <dbReference type="PROSITE" id="PS51918"/>
    </source>
</evidence>
<evidence type="ECO:0000313" key="12">
    <source>
        <dbReference type="Proteomes" id="UP000028725"/>
    </source>
</evidence>
<keyword evidence="3" id="KW-0949">S-adenosyl-L-methionine</keyword>
<evidence type="ECO:0000256" key="9">
    <source>
        <dbReference type="SAM" id="MobiDB-lite"/>
    </source>
</evidence>
<proteinExistence type="predicted"/>
<organism evidence="11 12">
    <name type="scientific">Hyalangium minutum</name>
    <dbReference type="NCBI Taxonomy" id="394096"/>
    <lineage>
        <taxon>Bacteria</taxon>
        <taxon>Pseudomonadati</taxon>
        <taxon>Myxococcota</taxon>
        <taxon>Myxococcia</taxon>
        <taxon>Myxococcales</taxon>
        <taxon>Cystobacterineae</taxon>
        <taxon>Archangiaceae</taxon>
        <taxon>Hyalangium</taxon>
    </lineage>
</organism>
<dbReference type="GO" id="GO:0051607">
    <property type="term" value="P:defense response to virus"/>
    <property type="evidence" value="ECO:0007669"/>
    <property type="project" value="UniProtKB-KW"/>
</dbReference>
<evidence type="ECO:0000256" key="1">
    <source>
        <dbReference type="ARBA" id="ARBA00001966"/>
    </source>
</evidence>
<dbReference type="RefSeq" id="WP_083968412.1">
    <property type="nucleotide sequence ID" value="NZ_JMCB01000006.1"/>
</dbReference>
<keyword evidence="2" id="KW-0004">4Fe-4S</keyword>
<dbReference type="PANTHER" id="PTHR21339">
    <property type="entry name" value="RADICAL S-ADENOSYL METHIONINE DOMAIN-CONTAINING PROTEIN 2"/>
    <property type="match status" value="1"/>
</dbReference>
<keyword evidence="7" id="KW-0051">Antiviral defense</keyword>
<dbReference type="GO" id="GO:0046872">
    <property type="term" value="F:metal ion binding"/>
    <property type="evidence" value="ECO:0007669"/>
    <property type="project" value="UniProtKB-KW"/>
</dbReference>
<keyword evidence="5" id="KW-0408">Iron</keyword>
<dbReference type="SUPFAM" id="SSF102114">
    <property type="entry name" value="Radical SAM enzymes"/>
    <property type="match status" value="1"/>
</dbReference>
<dbReference type="InterPro" id="IPR051196">
    <property type="entry name" value="RSAD2/Viperin_antiviral"/>
</dbReference>
<evidence type="ECO:0000256" key="3">
    <source>
        <dbReference type="ARBA" id="ARBA00022691"/>
    </source>
</evidence>
<evidence type="ECO:0000313" key="11">
    <source>
        <dbReference type="EMBL" id="KFE68427.1"/>
    </source>
</evidence>
<dbReference type="AlphaFoldDB" id="A0A085WL64"/>
<dbReference type="CDD" id="cd01335">
    <property type="entry name" value="Radical_SAM"/>
    <property type="match status" value="1"/>
</dbReference>
<dbReference type="PROSITE" id="PS51918">
    <property type="entry name" value="RADICAL_SAM"/>
    <property type="match status" value="1"/>
</dbReference>
<feature type="domain" description="Radical SAM core" evidence="10">
    <location>
        <begin position="25"/>
        <end position="244"/>
    </location>
</feature>
<evidence type="ECO:0000256" key="5">
    <source>
        <dbReference type="ARBA" id="ARBA00023004"/>
    </source>
</evidence>
<dbReference type="PANTHER" id="PTHR21339:SF0">
    <property type="entry name" value="S-ADENOSYLMETHIONINE-DEPENDENT NUCLEOTIDE DEHYDRATASE RSAD2"/>
    <property type="match status" value="1"/>
</dbReference>
<dbReference type="Pfam" id="PF04055">
    <property type="entry name" value="Radical_SAM"/>
    <property type="match status" value="1"/>
</dbReference>
<dbReference type="EMBL" id="JMCB01000006">
    <property type="protein sequence ID" value="KFE68427.1"/>
    <property type="molecule type" value="Genomic_DNA"/>
</dbReference>
<feature type="region of interest" description="Disordered" evidence="9">
    <location>
        <begin position="1"/>
        <end position="26"/>
    </location>
</feature>
<dbReference type="InterPro" id="IPR006638">
    <property type="entry name" value="Elp3/MiaA/NifB-like_rSAM"/>
</dbReference>
<comment type="caution">
    <text evidence="11">The sequence shown here is derived from an EMBL/GenBank/DDBJ whole genome shotgun (WGS) entry which is preliminary data.</text>
</comment>
<dbReference type="STRING" id="394096.DB31_7664"/>
<reference evidence="11 12" key="1">
    <citation type="submission" date="2014-04" db="EMBL/GenBank/DDBJ databases">
        <title>Genome assembly of Hyalangium minutum DSM 14724.</title>
        <authorList>
            <person name="Sharma G."/>
            <person name="Subramanian S."/>
        </authorList>
    </citation>
    <scope>NUCLEOTIDE SEQUENCE [LARGE SCALE GENOMIC DNA]</scope>
    <source>
        <strain evidence="11 12">DSM 14724</strain>
    </source>
</reference>
<protein>
    <recommendedName>
        <fullName evidence="8">S-adenosylmethionine-dependent nucleotide dehydratase</fullName>
    </recommendedName>
</protein>
<dbReference type="InterPro" id="IPR007197">
    <property type="entry name" value="rSAM"/>
</dbReference>
<evidence type="ECO:0000256" key="8">
    <source>
        <dbReference type="ARBA" id="ARBA00039667"/>
    </source>
</evidence>
<evidence type="ECO:0000256" key="7">
    <source>
        <dbReference type="ARBA" id="ARBA00023118"/>
    </source>
</evidence>
<dbReference type="SMART" id="SM00729">
    <property type="entry name" value="Elp3"/>
    <property type="match status" value="1"/>
</dbReference>
<dbReference type="Gene3D" id="3.20.20.70">
    <property type="entry name" value="Aldolase class I"/>
    <property type="match status" value="1"/>
</dbReference>
<keyword evidence="12" id="KW-1185">Reference proteome</keyword>
<evidence type="ECO:0000256" key="4">
    <source>
        <dbReference type="ARBA" id="ARBA00022723"/>
    </source>
</evidence>
<dbReference type="SFLD" id="SFLDS00029">
    <property type="entry name" value="Radical_SAM"/>
    <property type="match status" value="1"/>
</dbReference>